<evidence type="ECO:0000313" key="2">
    <source>
        <dbReference type="Proteomes" id="UP000551709"/>
    </source>
</evidence>
<gene>
    <name evidence="1" type="ORF">HAP41_0000025980</name>
</gene>
<dbReference type="GO" id="GO:0016020">
    <property type="term" value="C:membrane"/>
    <property type="evidence" value="ECO:0007669"/>
    <property type="project" value="GOC"/>
</dbReference>
<dbReference type="AlphaFoldDB" id="A0A8T5VFI2"/>
<dbReference type="RefSeq" id="WP_166096477.1">
    <property type="nucleotide sequence ID" value="NZ_CP096255.1"/>
</dbReference>
<reference evidence="1" key="2">
    <citation type="submission" date="2022-04" db="EMBL/GenBank/DDBJ databases">
        <authorList>
            <person name="Bromfield E.S.P."/>
            <person name="Cloutier S."/>
        </authorList>
    </citation>
    <scope>NUCLEOTIDE SEQUENCE</scope>
    <source>
        <strain evidence="1">1S5</strain>
    </source>
</reference>
<dbReference type="InterPro" id="IPR043461">
    <property type="entry name" value="LpxH-like"/>
</dbReference>
<evidence type="ECO:0000313" key="1">
    <source>
        <dbReference type="EMBL" id="UPT83857.1"/>
    </source>
</evidence>
<dbReference type="Proteomes" id="UP000551709">
    <property type="component" value="Chromosome"/>
</dbReference>
<dbReference type="PANTHER" id="PTHR34990:SF2">
    <property type="entry name" value="BLL8164 PROTEIN"/>
    <property type="match status" value="1"/>
</dbReference>
<organism evidence="1 2">
    <name type="scientific">Bradyrhizobium barranii subsp. apii</name>
    <dbReference type="NCBI Taxonomy" id="2819348"/>
    <lineage>
        <taxon>Bacteria</taxon>
        <taxon>Pseudomonadati</taxon>
        <taxon>Pseudomonadota</taxon>
        <taxon>Alphaproteobacteria</taxon>
        <taxon>Hyphomicrobiales</taxon>
        <taxon>Nitrobacteraceae</taxon>
        <taxon>Bradyrhizobium</taxon>
        <taxon>Bradyrhizobium barranii</taxon>
    </lineage>
</organism>
<sequence length="464" mass="52502">MQRLLAVISDLHISDGDLDDFDDELEAHLAGFLTDLKQRSEHVELVINGDFLDFVQASPWTGSSLESETQDGIPLCFTEQQSLNKLANIQTRHRGTFVALKDFLADGRNHLVIMPGNHDPDFFWPRVRERFAEFVGVDQGSKKLTFCLESHYHPNGMNWLHIEHGHRYDKVNSFHVNGHDRWSANEPPILKGKDGNDRLYECVGTRFLIKYLNGLDARYPYVDNVKPFSRFFHIFGASALTPGWAPLDASVSVAKMLAYAIKIAATRKEDLLTIEAPIGSDRLQLLAKWVDEATAPELEVLTRALRGSGFELPMKLVTFVATPENLELLAEYLTEHPELVSSLGEKSAALLGAQEGTLSLKEAYKVNETEDLYVGATEAAIGGVNTVIMGHTHEPHDRKVPGLTYFNTGSWTRYYRFAPEEKTRPWHILKTGSYENFPYSLRYVQVKPGEEHATMEVWRERMVT</sequence>
<reference evidence="1" key="1">
    <citation type="journal article" date="2017" name="Syst. Appl. Microbiol.">
        <title>Soybeans inoculated with root zone soils of Canadian native legumes harbour diverse and novel Bradyrhizobium spp. that possess agricultural potential.</title>
        <authorList>
            <person name="Bromfield E.S.P."/>
            <person name="Cloutier S."/>
            <person name="Tambong J.T."/>
            <person name="Tran Thi T.V."/>
        </authorList>
    </citation>
    <scope>NUCLEOTIDE SEQUENCE</scope>
    <source>
        <strain evidence="1">1S5</strain>
    </source>
</reference>
<name>A0A8T5VFI2_9BRAD</name>
<proteinExistence type="predicted"/>
<dbReference type="GO" id="GO:0008758">
    <property type="term" value="F:UDP-2,3-diacylglucosamine hydrolase activity"/>
    <property type="evidence" value="ECO:0007669"/>
    <property type="project" value="TreeGrafter"/>
</dbReference>
<dbReference type="PANTHER" id="PTHR34990">
    <property type="entry name" value="UDP-2,3-DIACYLGLUCOSAMINE HYDROLASE-RELATED"/>
    <property type="match status" value="1"/>
</dbReference>
<dbReference type="GO" id="GO:0009245">
    <property type="term" value="P:lipid A biosynthetic process"/>
    <property type="evidence" value="ECO:0007669"/>
    <property type="project" value="TreeGrafter"/>
</dbReference>
<dbReference type="InterPro" id="IPR029052">
    <property type="entry name" value="Metallo-depent_PP-like"/>
</dbReference>
<dbReference type="SUPFAM" id="SSF56300">
    <property type="entry name" value="Metallo-dependent phosphatases"/>
    <property type="match status" value="1"/>
</dbReference>
<dbReference type="Gene3D" id="3.60.21.10">
    <property type="match status" value="1"/>
</dbReference>
<accession>A0A8T5VFI2</accession>
<dbReference type="EMBL" id="CP096255">
    <property type="protein sequence ID" value="UPT83857.1"/>
    <property type="molecule type" value="Genomic_DNA"/>
</dbReference>
<protein>
    <submittedName>
        <fullName evidence="1">Metallophosphoesterase</fullName>
    </submittedName>
</protein>